<gene>
    <name evidence="2" type="ORF">GCM10022240_31770</name>
</gene>
<sequence>MTRRVVFSPHAQQDLSELSLWIAQESGFPSHAADFVFAILDFCDGLADSPFLGRSRDDLRPGLRTIGFRRRVVVAFAVDADSVQVLGVYCGGRDYERLLAPH</sequence>
<organism evidence="2 3">
    <name type="scientific">Microbacterium kribbense</name>
    <dbReference type="NCBI Taxonomy" id="433645"/>
    <lineage>
        <taxon>Bacteria</taxon>
        <taxon>Bacillati</taxon>
        <taxon>Actinomycetota</taxon>
        <taxon>Actinomycetes</taxon>
        <taxon>Micrococcales</taxon>
        <taxon>Microbacteriaceae</taxon>
        <taxon>Microbacterium</taxon>
    </lineage>
</organism>
<protein>
    <recommendedName>
        <fullName evidence="4">Type II toxin-antitoxin system RelE/ParE family toxin</fullName>
    </recommendedName>
</protein>
<dbReference type="InterPro" id="IPR035093">
    <property type="entry name" value="RelE/ParE_toxin_dom_sf"/>
</dbReference>
<dbReference type="EMBL" id="BAABAF010000024">
    <property type="protein sequence ID" value="GAA3778333.1"/>
    <property type="molecule type" value="Genomic_DNA"/>
</dbReference>
<evidence type="ECO:0000256" key="1">
    <source>
        <dbReference type="ARBA" id="ARBA00022649"/>
    </source>
</evidence>
<evidence type="ECO:0000313" key="2">
    <source>
        <dbReference type="EMBL" id="GAA3778333.1"/>
    </source>
</evidence>
<proteinExistence type="predicted"/>
<accession>A0ABP7H2V9</accession>
<reference evidence="3" key="1">
    <citation type="journal article" date="2019" name="Int. J. Syst. Evol. Microbiol.">
        <title>The Global Catalogue of Microorganisms (GCM) 10K type strain sequencing project: providing services to taxonomists for standard genome sequencing and annotation.</title>
        <authorList>
            <consortium name="The Broad Institute Genomics Platform"/>
            <consortium name="The Broad Institute Genome Sequencing Center for Infectious Disease"/>
            <person name="Wu L."/>
            <person name="Ma J."/>
        </authorList>
    </citation>
    <scope>NUCLEOTIDE SEQUENCE [LARGE SCALE GENOMIC DNA]</scope>
    <source>
        <strain evidence="3">JCM 16950</strain>
    </source>
</reference>
<dbReference type="RefSeq" id="WP_344785408.1">
    <property type="nucleotide sequence ID" value="NZ_BAABAF010000024.1"/>
</dbReference>
<keyword evidence="3" id="KW-1185">Reference proteome</keyword>
<dbReference type="Proteomes" id="UP001500540">
    <property type="component" value="Unassembled WGS sequence"/>
</dbReference>
<dbReference type="Pfam" id="PF05016">
    <property type="entry name" value="ParE_toxin"/>
    <property type="match status" value="1"/>
</dbReference>
<keyword evidence="1" id="KW-1277">Toxin-antitoxin system</keyword>
<evidence type="ECO:0008006" key="4">
    <source>
        <dbReference type="Google" id="ProtNLM"/>
    </source>
</evidence>
<dbReference type="Gene3D" id="3.30.2310.20">
    <property type="entry name" value="RelE-like"/>
    <property type="match status" value="1"/>
</dbReference>
<comment type="caution">
    <text evidence="2">The sequence shown here is derived from an EMBL/GenBank/DDBJ whole genome shotgun (WGS) entry which is preliminary data.</text>
</comment>
<dbReference type="InterPro" id="IPR007712">
    <property type="entry name" value="RelE/ParE_toxin"/>
</dbReference>
<evidence type="ECO:0000313" key="3">
    <source>
        <dbReference type="Proteomes" id="UP001500540"/>
    </source>
</evidence>
<name>A0ABP7H2V9_9MICO</name>